<feature type="non-terminal residue" evidence="3">
    <location>
        <position position="193"/>
    </location>
</feature>
<dbReference type="SUPFAM" id="SSF51905">
    <property type="entry name" value="FAD/NAD(P)-binding domain"/>
    <property type="match status" value="1"/>
</dbReference>
<keyword evidence="4" id="KW-1185">Reference proteome</keyword>
<dbReference type="Proteomes" id="UP000573603">
    <property type="component" value="Unassembled WGS sequence"/>
</dbReference>
<sequence>MGENINASLTETNENTHDTAPRSASNWVPISEAPAFTPRKIRVVCIGAGYSGLMLAYKWKHETPMEDFVDLTIYEKNEDVGGTWLVNRYPGVACDVPAHIYTFSFKPNPDWSSFYATGPEIWGYIKKTTKKYNLDKRVQFQSNVISSIWDDQKGKWKLKVNQNGTIVEDEADVLVNGTGLLSKWRWPGLQSGC</sequence>
<gene>
    <name evidence="3" type="ORF">FANTH_14940</name>
</gene>
<dbReference type="EMBL" id="JABEVY010001058">
    <property type="protein sequence ID" value="KAF5226916.1"/>
    <property type="molecule type" value="Genomic_DNA"/>
</dbReference>
<evidence type="ECO:0000313" key="3">
    <source>
        <dbReference type="EMBL" id="KAF5226916.1"/>
    </source>
</evidence>
<feature type="compositionally biased region" description="Polar residues" evidence="2">
    <location>
        <begin position="1"/>
        <end position="13"/>
    </location>
</feature>
<comment type="caution">
    <text evidence="3">The sequence shown here is derived from an EMBL/GenBank/DDBJ whole genome shotgun (WGS) entry which is preliminary data.</text>
</comment>
<dbReference type="Gene3D" id="3.50.50.60">
    <property type="entry name" value="FAD/NAD(P)-binding domain"/>
    <property type="match status" value="1"/>
</dbReference>
<dbReference type="InterPro" id="IPR036188">
    <property type="entry name" value="FAD/NAD-bd_sf"/>
</dbReference>
<evidence type="ECO:0000256" key="2">
    <source>
        <dbReference type="SAM" id="MobiDB-lite"/>
    </source>
</evidence>
<proteinExistence type="inferred from homology"/>
<dbReference type="InterPro" id="IPR051209">
    <property type="entry name" value="FAD-bind_Monooxygenase_sf"/>
</dbReference>
<evidence type="ECO:0008006" key="5">
    <source>
        <dbReference type="Google" id="ProtNLM"/>
    </source>
</evidence>
<dbReference type="Pfam" id="PF13450">
    <property type="entry name" value="NAD_binding_8"/>
    <property type="match status" value="1"/>
</dbReference>
<evidence type="ECO:0000256" key="1">
    <source>
        <dbReference type="ARBA" id="ARBA00010139"/>
    </source>
</evidence>
<dbReference type="AlphaFoldDB" id="A0A8H4YF85"/>
<comment type="similarity">
    <text evidence="1">Belongs to the FAD-binding monooxygenase family.</text>
</comment>
<reference evidence="3 4" key="1">
    <citation type="journal article" date="2020" name="BMC Genomics">
        <title>Correction to: Identification and distribution of gene clusters required for synthesis of sphingolipid metabolism inhibitors in diverse species of the filamentous fungus Fusarium.</title>
        <authorList>
            <person name="Kim H.S."/>
            <person name="Lohmar J.M."/>
            <person name="Busman M."/>
            <person name="Brown D.W."/>
            <person name="Naumann T.A."/>
            <person name="Divon H.H."/>
            <person name="Lysoe E."/>
            <person name="Uhlig S."/>
            <person name="Proctor R.H."/>
        </authorList>
    </citation>
    <scope>NUCLEOTIDE SEQUENCE [LARGE SCALE GENOMIC DNA]</scope>
    <source>
        <strain evidence="3 4">NRRL 25214</strain>
    </source>
</reference>
<evidence type="ECO:0000313" key="4">
    <source>
        <dbReference type="Proteomes" id="UP000573603"/>
    </source>
</evidence>
<organism evidence="3 4">
    <name type="scientific">Fusarium anthophilum</name>
    <dbReference type="NCBI Taxonomy" id="48485"/>
    <lineage>
        <taxon>Eukaryota</taxon>
        <taxon>Fungi</taxon>
        <taxon>Dikarya</taxon>
        <taxon>Ascomycota</taxon>
        <taxon>Pezizomycotina</taxon>
        <taxon>Sordariomycetes</taxon>
        <taxon>Hypocreomycetidae</taxon>
        <taxon>Hypocreales</taxon>
        <taxon>Nectriaceae</taxon>
        <taxon>Fusarium</taxon>
        <taxon>Fusarium fujikuroi species complex</taxon>
    </lineage>
</organism>
<protein>
    <recommendedName>
        <fullName evidence="5">Monooxygenase</fullName>
    </recommendedName>
</protein>
<name>A0A8H4YF85_9HYPO</name>
<feature type="region of interest" description="Disordered" evidence="2">
    <location>
        <begin position="1"/>
        <end position="25"/>
    </location>
</feature>
<dbReference type="PANTHER" id="PTHR42877:SF11">
    <property type="entry name" value="MONOOXYGENASE, PUTATIVE (AFU_ORTHOLOGUE AFUA_6G13790)-RELATED"/>
    <property type="match status" value="1"/>
</dbReference>
<accession>A0A8H4YF85</accession>
<dbReference type="PANTHER" id="PTHR42877">
    <property type="entry name" value="L-ORNITHINE N(5)-MONOOXYGENASE-RELATED"/>
    <property type="match status" value="1"/>
</dbReference>